<dbReference type="Proteomes" id="UP000325081">
    <property type="component" value="Unassembled WGS sequence"/>
</dbReference>
<evidence type="ECO:0000313" key="1">
    <source>
        <dbReference type="EMBL" id="GER54120.1"/>
    </source>
</evidence>
<dbReference type="EMBL" id="BKCP01010959">
    <property type="protein sequence ID" value="GER54120.1"/>
    <property type="molecule type" value="Genomic_DNA"/>
</dbReference>
<sequence length="102" mass="11366">MGIWAGTGSVFCIRDWMDWTRVSSDVRSSWWFWAGPGFGPVQESLCFISRRFSIGFGEVSMDKDSYPFTGTAGNSLFKNSSAALMKERVWVSAETSSRASKS</sequence>
<gene>
    <name evidence="1" type="ORF">STAS_31686</name>
</gene>
<dbReference type="AlphaFoldDB" id="A0A5A7R9Z6"/>
<protein>
    <submittedName>
        <fullName evidence="1">Fibrinogen C domain-containing protein 1</fullName>
    </submittedName>
</protein>
<evidence type="ECO:0000313" key="2">
    <source>
        <dbReference type="Proteomes" id="UP000325081"/>
    </source>
</evidence>
<organism evidence="1 2">
    <name type="scientific">Striga asiatica</name>
    <name type="common">Asiatic witchweed</name>
    <name type="synonym">Buchnera asiatica</name>
    <dbReference type="NCBI Taxonomy" id="4170"/>
    <lineage>
        <taxon>Eukaryota</taxon>
        <taxon>Viridiplantae</taxon>
        <taxon>Streptophyta</taxon>
        <taxon>Embryophyta</taxon>
        <taxon>Tracheophyta</taxon>
        <taxon>Spermatophyta</taxon>
        <taxon>Magnoliopsida</taxon>
        <taxon>eudicotyledons</taxon>
        <taxon>Gunneridae</taxon>
        <taxon>Pentapetalae</taxon>
        <taxon>asterids</taxon>
        <taxon>lamiids</taxon>
        <taxon>Lamiales</taxon>
        <taxon>Orobanchaceae</taxon>
        <taxon>Buchnereae</taxon>
        <taxon>Striga</taxon>
    </lineage>
</organism>
<accession>A0A5A7R9Z6</accession>
<proteinExistence type="predicted"/>
<keyword evidence="2" id="KW-1185">Reference proteome</keyword>
<comment type="caution">
    <text evidence="1">The sequence shown here is derived from an EMBL/GenBank/DDBJ whole genome shotgun (WGS) entry which is preliminary data.</text>
</comment>
<reference evidence="2" key="1">
    <citation type="journal article" date="2019" name="Curr. Biol.">
        <title>Genome Sequence of Striga asiatica Provides Insight into the Evolution of Plant Parasitism.</title>
        <authorList>
            <person name="Yoshida S."/>
            <person name="Kim S."/>
            <person name="Wafula E.K."/>
            <person name="Tanskanen J."/>
            <person name="Kim Y.M."/>
            <person name="Honaas L."/>
            <person name="Yang Z."/>
            <person name="Spallek T."/>
            <person name="Conn C.E."/>
            <person name="Ichihashi Y."/>
            <person name="Cheong K."/>
            <person name="Cui S."/>
            <person name="Der J.P."/>
            <person name="Gundlach H."/>
            <person name="Jiao Y."/>
            <person name="Hori C."/>
            <person name="Ishida J.K."/>
            <person name="Kasahara H."/>
            <person name="Kiba T."/>
            <person name="Kim M.S."/>
            <person name="Koo N."/>
            <person name="Laohavisit A."/>
            <person name="Lee Y.H."/>
            <person name="Lumba S."/>
            <person name="McCourt P."/>
            <person name="Mortimer J.C."/>
            <person name="Mutuku J.M."/>
            <person name="Nomura T."/>
            <person name="Sasaki-Sekimoto Y."/>
            <person name="Seto Y."/>
            <person name="Wang Y."/>
            <person name="Wakatake T."/>
            <person name="Sakakibara H."/>
            <person name="Demura T."/>
            <person name="Yamaguchi S."/>
            <person name="Yoneyama K."/>
            <person name="Manabe R.I."/>
            <person name="Nelson D.C."/>
            <person name="Schulman A.H."/>
            <person name="Timko M.P."/>
            <person name="dePamphilis C.W."/>
            <person name="Choi D."/>
            <person name="Shirasu K."/>
        </authorList>
    </citation>
    <scope>NUCLEOTIDE SEQUENCE [LARGE SCALE GENOMIC DNA]</scope>
    <source>
        <strain evidence="2">cv. UVA1</strain>
    </source>
</reference>
<name>A0A5A7R9Z6_STRAF</name>